<accession>A0ABY7FF60</accession>
<evidence type="ECO:0000313" key="2">
    <source>
        <dbReference type="Proteomes" id="UP001164746"/>
    </source>
</evidence>
<proteinExistence type="predicted"/>
<name>A0ABY7FF60_MYAAR</name>
<dbReference type="EMBL" id="CP111021">
    <property type="protein sequence ID" value="WAR17891.1"/>
    <property type="molecule type" value="Genomic_DNA"/>
</dbReference>
<keyword evidence="2" id="KW-1185">Reference proteome</keyword>
<protein>
    <submittedName>
        <fullName evidence="1">Uncharacterized protein</fullName>
    </submittedName>
</protein>
<sequence>MVFSCARNVAASTASISVARKPAFSSLCSAAIVVPPGEQTSSFNCPGIGGNESGRKIKTFICKITF</sequence>
<evidence type="ECO:0000313" key="1">
    <source>
        <dbReference type="EMBL" id="WAR17891.1"/>
    </source>
</evidence>
<reference evidence="1" key="1">
    <citation type="submission" date="2022-11" db="EMBL/GenBank/DDBJ databases">
        <title>Centuries of genome instability and evolution in soft-shell clam transmissible cancer (bioRxiv).</title>
        <authorList>
            <person name="Hart S.F.M."/>
            <person name="Yonemitsu M.A."/>
            <person name="Giersch R.M."/>
            <person name="Beal B.F."/>
            <person name="Arriagada G."/>
            <person name="Davis B.W."/>
            <person name="Ostrander E.A."/>
            <person name="Goff S.P."/>
            <person name="Metzger M.J."/>
        </authorList>
    </citation>
    <scope>NUCLEOTIDE SEQUENCE</scope>
    <source>
        <strain evidence="1">MELC-2E11</strain>
        <tissue evidence="1">Siphon/mantle</tissue>
    </source>
</reference>
<organism evidence="1 2">
    <name type="scientific">Mya arenaria</name>
    <name type="common">Soft-shell clam</name>
    <dbReference type="NCBI Taxonomy" id="6604"/>
    <lineage>
        <taxon>Eukaryota</taxon>
        <taxon>Metazoa</taxon>
        <taxon>Spiralia</taxon>
        <taxon>Lophotrochozoa</taxon>
        <taxon>Mollusca</taxon>
        <taxon>Bivalvia</taxon>
        <taxon>Autobranchia</taxon>
        <taxon>Heteroconchia</taxon>
        <taxon>Euheterodonta</taxon>
        <taxon>Imparidentia</taxon>
        <taxon>Neoheterodontei</taxon>
        <taxon>Myida</taxon>
        <taxon>Myoidea</taxon>
        <taxon>Myidae</taxon>
        <taxon>Mya</taxon>
    </lineage>
</organism>
<gene>
    <name evidence="1" type="ORF">MAR_032485</name>
</gene>
<dbReference type="Proteomes" id="UP001164746">
    <property type="component" value="Chromosome 10"/>
</dbReference>